<proteinExistence type="inferred from homology"/>
<dbReference type="GO" id="GO:0005737">
    <property type="term" value="C:cytoplasm"/>
    <property type="evidence" value="ECO:0007669"/>
    <property type="project" value="TreeGrafter"/>
</dbReference>
<comment type="similarity">
    <text evidence="2 9">Belongs to the gluconokinase GntK/GntV family.</text>
</comment>
<dbReference type="PANTHER" id="PTHR43442">
    <property type="entry name" value="GLUCONOKINASE-RELATED"/>
    <property type="match status" value="1"/>
</dbReference>
<dbReference type="GO" id="GO:0046316">
    <property type="term" value="F:gluconokinase activity"/>
    <property type="evidence" value="ECO:0007669"/>
    <property type="project" value="UniProtKB-EC"/>
</dbReference>
<comment type="caution">
    <text evidence="10">The sequence shown here is derived from an EMBL/GenBank/DDBJ whole genome shotgun (WGS) entry which is preliminary data.</text>
</comment>
<evidence type="ECO:0000256" key="9">
    <source>
        <dbReference type="RuleBase" id="RU363066"/>
    </source>
</evidence>
<reference evidence="10 11" key="1">
    <citation type="submission" date="2017-07" db="EMBL/GenBank/DDBJ databases">
        <title>Sandarakinorhabdus cyanobacteriorum sp. nov., a novel bacterium isolated from cyanobacterial aggregates in a eutrophic lake.</title>
        <authorList>
            <person name="Cai H."/>
        </authorList>
    </citation>
    <scope>NUCLEOTIDE SEQUENCE [LARGE SCALE GENOMIC DNA]</scope>
    <source>
        <strain evidence="10 11">TH057</strain>
    </source>
</reference>
<dbReference type="PANTHER" id="PTHR43442:SF3">
    <property type="entry name" value="GLUCONOKINASE-RELATED"/>
    <property type="match status" value="1"/>
</dbReference>
<evidence type="ECO:0000313" key="11">
    <source>
        <dbReference type="Proteomes" id="UP000216991"/>
    </source>
</evidence>
<evidence type="ECO:0000256" key="4">
    <source>
        <dbReference type="ARBA" id="ARBA00022679"/>
    </source>
</evidence>
<dbReference type="InterPro" id="IPR006001">
    <property type="entry name" value="Therm_gnt_kin"/>
</dbReference>
<protein>
    <recommendedName>
        <fullName evidence="3 9">Gluconokinase</fullName>
        <ecNumber evidence="3 9">2.7.1.12</ecNumber>
    </recommendedName>
</protein>
<dbReference type="InterPro" id="IPR027417">
    <property type="entry name" value="P-loop_NTPase"/>
</dbReference>
<keyword evidence="5 9" id="KW-0547">Nucleotide-binding</keyword>
<evidence type="ECO:0000256" key="1">
    <source>
        <dbReference type="ARBA" id="ARBA00004761"/>
    </source>
</evidence>
<dbReference type="Pfam" id="PF13671">
    <property type="entry name" value="AAA_33"/>
    <property type="match status" value="1"/>
</dbReference>
<dbReference type="Gene3D" id="3.40.50.300">
    <property type="entry name" value="P-loop containing nucleotide triphosphate hydrolases"/>
    <property type="match status" value="1"/>
</dbReference>
<dbReference type="NCBIfam" id="TIGR01313">
    <property type="entry name" value="therm_gnt_kin"/>
    <property type="match status" value="1"/>
</dbReference>
<dbReference type="Proteomes" id="UP000216991">
    <property type="component" value="Unassembled WGS sequence"/>
</dbReference>
<name>A0A255YV36_9SPHN</name>
<dbReference type="OrthoDB" id="9795716at2"/>
<evidence type="ECO:0000256" key="3">
    <source>
        <dbReference type="ARBA" id="ARBA00012054"/>
    </source>
</evidence>
<dbReference type="CDD" id="cd02021">
    <property type="entry name" value="GntK"/>
    <property type="match status" value="1"/>
</dbReference>
<accession>A0A255YV36</accession>
<organism evidence="10 11">
    <name type="scientific">Sandarakinorhabdus cyanobacteriorum</name>
    <dbReference type="NCBI Taxonomy" id="1981098"/>
    <lineage>
        <taxon>Bacteria</taxon>
        <taxon>Pseudomonadati</taxon>
        <taxon>Pseudomonadota</taxon>
        <taxon>Alphaproteobacteria</taxon>
        <taxon>Sphingomonadales</taxon>
        <taxon>Sphingosinicellaceae</taxon>
        <taxon>Sandarakinorhabdus</taxon>
    </lineage>
</organism>
<comment type="catalytic activity">
    <reaction evidence="8 9">
        <text>D-gluconate + ATP = 6-phospho-D-gluconate + ADP + H(+)</text>
        <dbReference type="Rhea" id="RHEA:19433"/>
        <dbReference type="ChEBI" id="CHEBI:15378"/>
        <dbReference type="ChEBI" id="CHEBI:18391"/>
        <dbReference type="ChEBI" id="CHEBI:30616"/>
        <dbReference type="ChEBI" id="CHEBI:58759"/>
        <dbReference type="ChEBI" id="CHEBI:456216"/>
        <dbReference type="EC" id="2.7.1.12"/>
    </reaction>
</comment>
<dbReference type="SUPFAM" id="SSF52540">
    <property type="entry name" value="P-loop containing nucleoside triphosphate hydrolases"/>
    <property type="match status" value="1"/>
</dbReference>
<keyword evidence="4 9" id="KW-0808">Transferase</keyword>
<dbReference type="AlphaFoldDB" id="A0A255YV36"/>
<evidence type="ECO:0000256" key="2">
    <source>
        <dbReference type="ARBA" id="ARBA00008420"/>
    </source>
</evidence>
<keyword evidence="7 9" id="KW-0067">ATP-binding</keyword>
<comment type="pathway">
    <text evidence="1">Carbohydrate acid metabolism.</text>
</comment>
<dbReference type="EC" id="2.7.1.12" evidence="3 9"/>
<dbReference type="RefSeq" id="WP_094472737.1">
    <property type="nucleotide sequence ID" value="NZ_NOXT01000077.1"/>
</dbReference>
<evidence type="ECO:0000256" key="6">
    <source>
        <dbReference type="ARBA" id="ARBA00022777"/>
    </source>
</evidence>
<evidence type="ECO:0000256" key="5">
    <source>
        <dbReference type="ARBA" id="ARBA00022741"/>
    </source>
</evidence>
<dbReference type="GO" id="GO:0005975">
    <property type="term" value="P:carbohydrate metabolic process"/>
    <property type="evidence" value="ECO:0007669"/>
    <property type="project" value="InterPro"/>
</dbReference>
<evidence type="ECO:0000313" key="10">
    <source>
        <dbReference type="EMBL" id="OYQ33078.1"/>
    </source>
</evidence>
<evidence type="ECO:0000256" key="8">
    <source>
        <dbReference type="ARBA" id="ARBA00048090"/>
    </source>
</evidence>
<dbReference type="EMBL" id="NOXT01000077">
    <property type="protein sequence ID" value="OYQ33078.1"/>
    <property type="molecule type" value="Genomic_DNA"/>
</dbReference>
<keyword evidence="11" id="KW-1185">Reference proteome</keyword>
<dbReference type="GO" id="GO:0005524">
    <property type="term" value="F:ATP binding"/>
    <property type="evidence" value="ECO:0007669"/>
    <property type="project" value="UniProtKB-KW"/>
</dbReference>
<gene>
    <name evidence="10" type="ORF">CHU93_03225</name>
</gene>
<evidence type="ECO:0000256" key="7">
    <source>
        <dbReference type="ARBA" id="ARBA00022840"/>
    </source>
</evidence>
<sequence>MRPLLVVGGVAGCGKTTLATALAAALGVPLCDGDDLHPPANRDKMAAGQPLTDADRAAWLTACAAQLAAWGDGGGIIGASALKRAYRDQLYAAHPQVRYVLISITPELAAARAAARPDHFWPASLTASQFAILEPPTPDEAAITVAAEWSTADQVAAVVRAL</sequence>
<keyword evidence="6 9" id="KW-0418">Kinase</keyword>